<comment type="caution">
    <text evidence="1">The sequence shown here is derived from an EMBL/GenBank/DDBJ whole genome shotgun (WGS) entry which is preliminary data.</text>
</comment>
<organism evidence="1 2">
    <name type="scientific">Brachybacterium aquaticum</name>
    <dbReference type="NCBI Taxonomy" id="1432564"/>
    <lineage>
        <taxon>Bacteria</taxon>
        <taxon>Bacillati</taxon>
        <taxon>Actinomycetota</taxon>
        <taxon>Actinomycetes</taxon>
        <taxon>Micrococcales</taxon>
        <taxon>Dermabacteraceae</taxon>
        <taxon>Brachybacterium</taxon>
    </lineage>
</organism>
<dbReference type="RefSeq" id="WP_184323894.1">
    <property type="nucleotide sequence ID" value="NZ_JACHLZ010000001.1"/>
</dbReference>
<dbReference type="AlphaFoldDB" id="A0A841AAB4"/>
<evidence type="ECO:0000313" key="2">
    <source>
        <dbReference type="Proteomes" id="UP000588158"/>
    </source>
</evidence>
<proteinExistence type="predicted"/>
<name>A0A841AAB4_9MICO</name>
<protein>
    <submittedName>
        <fullName evidence="1">Uncharacterized protein</fullName>
    </submittedName>
</protein>
<gene>
    <name evidence="1" type="ORF">HNR70_000055</name>
</gene>
<dbReference type="EMBL" id="JACHLZ010000001">
    <property type="protein sequence ID" value="MBB5830242.1"/>
    <property type="molecule type" value="Genomic_DNA"/>
</dbReference>
<reference evidence="1 2" key="1">
    <citation type="submission" date="2020-08" db="EMBL/GenBank/DDBJ databases">
        <title>Sequencing the genomes of 1000 actinobacteria strains.</title>
        <authorList>
            <person name="Klenk H.-P."/>
        </authorList>
    </citation>
    <scope>NUCLEOTIDE SEQUENCE [LARGE SCALE GENOMIC DNA]</scope>
    <source>
        <strain evidence="1 2">DSM 28796</strain>
    </source>
</reference>
<accession>A0A841AAB4</accession>
<dbReference type="Proteomes" id="UP000588158">
    <property type="component" value="Unassembled WGS sequence"/>
</dbReference>
<keyword evidence="2" id="KW-1185">Reference proteome</keyword>
<sequence>MDEGARGRLVQGVSGIASDGTELFVAELVDLGDSTALTVGHFYDHYGIG</sequence>
<evidence type="ECO:0000313" key="1">
    <source>
        <dbReference type="EMBL" id="MBB5830242.1"/>
    </source>
</evidence>